<protein>
    <recommendedName>
        <fullName evidence="2">Aminotransferase class V domain-containing protein</fullName>
    </recommendedName>
</protein>
<dbReference type="Proteomes" id="UP000242427">
    <property type="component" value="Unassembled WGS sequence"/>
</dbReference>
<feature type="domain" description="Aminotransferase class V" evidence="2">
    <location>
        <begin position="37"/>
        <end position="102"/>
    </location>
</feature>
<dbReference type="InterPro" id="IPR000192">
    <property type="entry name" value="Aminotrans_V_dom"/>
</dbReference>
<dbReference type="OrthoDB" id="9804366at2"/>
<dbReference type="SUPFAM" id="SSF53383">
    <property type="entry name" value="PLP-dependent transferases"/>
    <property type="match status" value="1"/>
</dbReference>
<evidence type="ECO:0000259" key="2">
    <source>
        <dbReference type="Pfam" id="PF00266"/>
    </source>
</evidence>
<dbReference type="InterPro" id="IPR015422">
    <property type="entry name" value="PyrdxlP-dep_Trfase_small"/>
</dbReference>
<reference evidence="3 4" key="1">
    <citation type="submission" date="2018-03" db="EMBL/GenBank/DDBJ databases">
        <title>Chitinolytic properties of Streptosporangium nondiastaticum TBG75A20.</title>
        <authorList>
            <person name="Gayathri V."/>
            <person name="Shiburaj S."/>
        </authorList>
    </citation>
    <scope>NUCLEOTIDE SEQUENCE [LARGE SCALE GENOMIC DNA]</scope>
    <source>
        <strain evidence="3 4">TBG75A20</strain>
    </source>
</reference>
<dbReference type="AlphaFoldDB" id="A0A9X7JTQ8"/>
<name>A0A9X7JTQ8_9ACTN</name>
<keyword evidence="4" id="KW-1185">Reference proteome</keyword>
<evidence type="ECO:0000313" key="4">
    <source>
        <dbReference type="Proteomes" id="UP000242427"/>
    </source>
</evidence>
<dbReference type="Pfam" id="PF00266">
    <property type="entry name" value="Aminotran_5"/>
    <property type="match status" value="1"/>
</dbReference>
<evidence type="ECO:0000256" key="1">
    <source>
        <dbReference type="SAM" id="MobiDB-lite"/>
    </source>
</evidence>
<comment type="caution">
    <text evidence="3">The sequence shown here is derived from an EMBL/GenBank/DDBJ whole genome shotgun (WGS) entry which is preliminary data.</text>
</comment>
<sequence>MGLECCTTKRSASRRGVGHARRRGATRPGRRHRVRRPGTRGIVSFNVDGVHPHDVGGRFNSSGIAGRTGVHCAASFMNSLGTLGSVGASFGVYNSMSEVELFIEPVWTMEKGFWSNEYPNDLLLPS</sequence>
<dbReference type="Gene3D" id="3.90.1150.10">
    <property type="entry name" value="Aspartate Aminotransferase, domain 1"/>
    <property type="match status" value="1"/>
</dbReference>
<feature type="region of interest" description="Disordered" evidence="1">
    <location>
        <begin position="12"/>
        <end position="34"/>
    </location>
</feature>
<evidence type="ECO:0000313" key="3">
    <source>
        <dbReference type="EMBL" id="PSJ29657.1"/>
    </source>
</evidence>
<organism evidence="3 4">
    <name type="scientific">Streptosporangium nondiastaticum</name>
    <dbReference type="NCBI Taxonomy" id="35764"/>
    <lineage>
        <taxon>Bacteria</taxon>
        <taxon>Bacillati</taxon>
        <taxon>Actinomycetota</taxon>
        <taxon>Actinomycetes</taxon>
        <taxon>Streptosporangiales</taxon>
        <taxon>Streptosporangiaceae</taxon>
        <taxon>Streptosporangium</taxon>
    </lineage>
</organism>
<dbReference type="InterPro" id="IPR015424">
    <property type="entry name" value="PyrdxlP-dep_Trfase"/>
</dbReference>
<proteinExistence type="predicted"/>
<gene>
    <name evidence="3" type="ORF">B7P34_06255</name>
</gene>
<dbReference type="EMBL" id="PXWG01000008">
    <property type="protein sequence ID" value="PSJ29657.1"/>
    <property type="molecule type" value="Genomic_DNA"/>
</dbReference>
<accession>A0A9X7JTQ8</accession>